<feature type="DNA-binding region" description="H-T-H motif" evidence="4">
    <location>
        <begin position="39"/>
        <end position="58"/>
    </location>
</feature>
<evidence type="ECO:0000259" key="5">
    <source>
        <dbReference type="PROSITE" id="PS50977"/>
    </source>
</evidence>
<dbReference type="RefSeq" id="WP_112138257.1">
    <property type="nucleotide sequence ID" value="NZ_BAAAEF010000007.1"/>
</dbReference>
<dbReference type="PANTHER" id="PTHR47506">
    <property type="entry name" value="TRANSCRIPTIONAL REGULATORY PROTEIN"/>
    <property type="match status" value="1"/>
</dbReference>
<proteinExistence type="predicted"/>
<dbReference type="AlphaFoldDB" id="A0A2Z4PSJ4"/>
<dbReference type="GO" id="GO:0003677">
    <property type="term" value="F:DNA binding"/>
    <property type="evidence" value="ECO:0007669"/>
    <property type="project" value="UniProtKB-UniRule"/>
</dbReference>
<dbReference type="Pfam" id="PF00440">
    <property type="entry name" value="TetR_N"/>
    <property type="match status" value="1"/>
</dbReference>
<dbReference type="EMBL" id="CP054301">
    <property type="protein sequence ID" value="QKK80928.1"/>
    <property type="molecule type" value="Genomic_DNA"/>
</dbReference>
<dbReference type="Gene3D" id="1.10.10.60">
    <property type="entry name" value="Homeodomain-like"/>
    <property type="match status" value="1"/>
</dbReference>
<reference evidence="6 9" key="1">
    <citation type="submission" date="2016-06" db="EMBL/GenBank/DDBJ databases">
        <title>The sequenced genome of the ice-adhering bacterium Marinomonas primoryensis, from Antarctica.</title>
        <authorList>
            <person name="Graham L."/>
            <person name="Vance T.D.R."/>
            <person name="Davies P.L."/>
        </authorList>
    </citation>
    <scope>NUCLEOTIDE SEQUENCE [LARGE SCALE GENOMIC DNA]</scope>
    <source>
        <strain evidence="6 9">AceL</strain>
    </source>
</reference>
<reference evidence="8 10" key="2">
    <citation type="submission" date="2020-06" db="EMBL/GenBank/DDBJ databases">
        <authorList>
            <person name="Voronona O.L."/>
            <person name="Aksenova E.I."/>
            <person name="Kunda M.S."/>
            <person name="Semenov A.N."/>
            <person name="Ryzhova N."/>
        </authorList>
    </citation>
    <scope>NUCLEOTIDE SEQUENCE [LARGE SCALE GENOMIC DNA]</scope>
    <source>
        <strain evidence="8 10">MPKMM3633</strain>
    </source>
</reference>
<dbReference type="InterPro" id="IPR036271">
    <property type="entry name" value="Tet_transcr_reg_TetR-rel_C_sf"/>
</dbReference>
<evidence type="ECO:0000313" key="10">
    <source>
        <dbReference type="Proteomes" id="UP000509371"/>
    </source>
</evidence>
<dbReference type="SUPFAM" id="SSF46689">
    <property type="entry name" value="Homeodomain-like"/>
    <property type="match status" value="1"/>
</dbReference>
<dbReference type="Pfam" id="PF17922">
    <property type="entry name" value="TetR_C_17"/>
    <property type="match status" value="1"/>
</dbReference>
<keyword evidence="3" id="KW-0804">Transcription</keyword>
<dbReference type="PROSITE" id="PS50977">
    <property type="entry name" value="HTH_TETR_2"/>
    <property type="match status" value="1"/>
</dbReference>
<evidence type="ECO:0000313" key="8">
    <source>
        <dbReference type="EMBL" id="QKK80928.1"/>
    </source>
</evidence>
<evidence type="ECO:0000313" key="6">
    <source>
        <dbReference type="EMBL" id="AWY00551.1"/>
    </source>
</evidence>
<evidence type="ECO:0000256" key="1">
    <source>
        <dbReference type="ARBA" id="ARBA00023015"/>
    </source>
</evidence>
<evidence type="ECO:0000313" key="7">
    <source>
        <dbReference type="EMBL" id="MEP7730796.1"/>
    </source>
</evidence>
<evidence type="ECO:0000313" key="9">
    <source>
        <dbReference type="Proteomes" id="UP000249898"/>
    </source>
</evidence>
<dbReference type="Proteomes" id="UP000509371">
    <property type="component" value="Chromosome"/>
</dbReference>
<dbReference type="InterPro" id="IPR001647">
    <property type="entry name" value="HTH_TetR"/>
</dbReference>
<dbReference type="EMBL" id="CP016181">
    <property type="protein sequence ID" value="AWY00551.1"/>
    <property type="molecule type" value="Genomic_DNA"/>
</dbReference>
<reference evidence="7 11" key="3">
    <citation type="submission" date="2024-05" db="EMBL/GenBank/DDBJ databases">
        <authorList>
            <person name="Busch G.E."/>
            <person name="Sharma I."/>
        </authorList>
    </citation>
    <scope>NUCLEOTIDE SEQUENCE [LARGE SCALE GENOMIC DNA]</scope>
    <source>
        <strain evidence="7 11">23GB23</strain>
    </source>
</reference>
<evidence type="ECO:0000256" key="2">
    <source>
        <dbReference type="ARBA" id="ARBA00023125"/>
    </source>
</evidence>
<dbReference type="KEGG" id="mpri:MP3633_2201"/>
<dbReference type="Proteomes" id="UP000249898">
    <property type="component" value="Chromosome"/>
</dbReference>
<evidence type="ECO:0000313" key="11">
    <source>
        <dbReference type="Proteomes" id="UP001471651"/>
    </source>
</evidence>
<keyword evidence="1" id="KW-0805">Transcription regulation</keyword>
<feature type="domain" description="HTH tetR-type" evidence="5">
    <location>
        <begin position="16"/>
        <end position="76"/>
    </location>
</feature>
<gene>
    <name evidence="6" type="ORF">A8139_11540</name>
    <name evidence="7" type="ORF">ABKW32_15160</name>
    <name evidence="8" type="ORF">MP3633_2201</name>
</gene>
<accession>A0A2Z4PSJ4</accession>
<dbReference type="OrthoDB" id="5816932at2"/>
<protein>
    <submittedName>
        <fullName evidence="7">TetR/AcrR family transcriptional regulator</fullName>
    </submittedName>
</protein>
<dbReference type="Gene3D" id="1.10.357.10">
    <property type="entry name" value="Tetracycline Repressor, domain 2"/>
    <property type="match status" value="1"/>
</dbReference>
<dbReference type="InterPro" id="IPR041612">
    <property type="entry name" value="YfiR_C"/>
</dbReference>
<dbReference type="PROSITE" id="PS01081">
    <property type="entry name" value="HTH_TETR_1"/>
    <property type="match status" value="1"/>
</dbReference>
<dbReference type="SUPFAM" id="SSF48498">
    <property type="entry name" value="Tetracyclin repressor-like, C-terminal domain"/>
    <property type="match status" value="1"/>
</dbReference>
<dbReference type="PANTHER" id="PTHR47506:SF6">
    <property type="entry name" value="HTH-TYPE TRANSCRIPTIONAL REPRESSOR NEMR"/>
    <property type="match status" value="1"/>
</dbReference>
<evidence type="ECO:0000256" key="3">
    <source>
        <dbReference type="ARBA" id="ARBA00023163"/>
    </source>
</evidence>
<organism evidence="6 9">
    <name type="scientific">Marinomonas primoryensis</name>
    <dbReference type="NCBI Taxonomy" id="178399"/>
    <lineage>
        <taxon>Bacteria</taxon>
        <taxon>Pseudomonadati</taxon>
        <taxon>Pseudomonadota</taxon>
        <taxon>Gammaproteobacteria</taxon>
        <taxon>Oceanospirillales</taxon>
        <taxon>Oceanospirillaceae</taxon>
        <taxon>Marinomonas</taxon>
    </lineage>
</organism>
<name>A0A2Z4PSJ4_9GAMM</name>
<dbReference type="PRINTS" id="PR00455">
    <property type="entry name" value="HTHTETR"/>
</dbReference>
<dbReference type="InterPro" id="IPR009057">
    <property type="entry name" value="Homeodomain-like_sf"/>
</dbReference>
<evidence type="ECO:0000256" key="4">
    <source>
        <dbReference type="PROSITE-ProRule" id="PRU00335"/>
    </source>
</evidence>
<dbReference type="EMBL" id="JBDYKN010000016">
    <property type="protein sequence ID" value="MEP7730796.1"/>
    <property type="molecule type" value="Genomic_DNA"/>
</dbReference>
<sequence length="203" mass="22826">MKKILNKNLSRDESTRKRRELILETAIECFVLKGFHQTSIRDIANSASISLGGLYNHFDSKDALISEIAVLEAVELEKFEMILAKYNDPLVAIEKFSSEYLHYIQQQPNATLTVEITAEAIRNPIIAEGFIANRKKMSESISSVLSKGIELKQFDPKMNTKEVAELIIDLVEGLGLRSAFLGKKTSKVSRASLQYMIKKCLSI</sequence>
<dbReference type="InterPro" id="IPR023772">
    <property type="entry name" value="DNA-bd_HTH_TetR-type_CS"/>
</dbReference>
<keyword evidence="2 4" id="KW-0238">DNA-binding</keyword>
<dbReference type="Proteomes" id="UP001471651">
    <property type="component" value="Unassembled WGS sequence"/>
</dbReference>
<keyword evidence="11" id="KW-1185">Reference proteome</keyword>